<dbReference type="RefSeq" id="WP_055172719.1">
    <property type="nucleotide sequence ID" value="NZ_CZBX01000008.1"/>
</dbReference>
<protein>
    <submittedName>
        <fullName evidence="1">Uncharacterized protein</fullName>
    </submittedName>
</protein>
<dbReference type="EMBL" id="CZBX01000008">
    <property type="protein sequence ID" value="CUQ89281.1"/>
    <property type="molecule type" value="Genomic_DNA"/>
</dbReference>
<proteinExistence type="predicted"/>
<gene>
    <name evidence="1" type="ORF">ERS852502_01939</name>
</gene>
<dbReference type="OrthoDB" id="3176754at2"/>
<sequence length="460" mass="55136">MKKRRIKGIQMIPYGLLAGVMTEDSIEERQREVRLTEISSEGFRIRLCRRGKAEENIYPKAFKICFYQMDQAEYREIEIRHFQIEAGEQTEFYQAYDIFTEQEDYKEAFQKLCVEYSRYISLKLEEDDAHLAQEMTGYPAQEEEEHFKNETEQNKAWFQNAEIFQNLPAELAVELDHPKLYEQYLTRPIERFMKEYWQQHGIKDARILGRQPDRLYIGNQFCPHLFPKEEQFFALLEKADKERMEVTVAFSFIREDRLAQTEQLLTRLDQWCEQQETFEAEKKRLEIVVNDWGLAHLVKRTEHLIPCLGTLLNKRKKDPRMFYKMGDKMLLEQNNLNAGFYRTYLEESFGISCYEWESCGYTQEIPKKMQNHLHVPFYQTNTSSYCTLCAVLEHGERGKQRERQECPAPCLEHSFFYPKHLYMKGKYNSLFALDKHLLDEPEQLKRELGIKWNRLVVNLL</sequence>
<dbReference type="Proteomes" id="UP000078383">
    <property type="component" value="Unassembled WGS sequence"/>
</dbReference>
<evidence type="ECO:0000313" key="1">
    <source>
        <dbReference type="EMBL" id="CUQ89281.1"/>
    </source>
</evidence>
<accession>A0A174ZZR3</accession>
<evidence type="ECO:0000313" key="2">
    <source>
        <dbReference type="Proteomes" id="UP000078383"/>
    </source>
</evidence>
<name>A0A174ZZR3_9FIRM</name>
<dbReference type="AlphaFoldDB" id="A0A174ZZR3"/>
<organism evidence="1 2">
    <name type="scientific">[Ruminococcus] torques</name>
    <dbReference type="NCBI Taxonomy" id="33039"/>
    <lineage>
        <taxon>Bacteria</taxon>
        <taxon>Bacillati</taxon>
        <taxon>Bacillota</taxon>
        <taxon>Clostridia</taxon>
        <taxon>Lachnospirales</taxon>
        <taxon>Lachnospiraceae</taxon>
        <taxon>Mediterraneibacter</taxon>
    </lineage>
</organism>
<reference evidence="1 2" key="1">
    <citation type="submission" date="2015-09" db="EMBL/GenBank/DDBJ databases">
        <authorList>
            <consortium name="Pathogen Informatics"/>
        </authorList>
    </citation>
    <scope>NUCLEOTIDE SEQUENCE [LARGE SCALE GENOMIC DNA]</scope>
    <source>
        <strain evidence="1 2">2789STDY5834889</strain>
    </source>
</reference>